<organism evidence="3 4">
    <name type="scientific">Lutzomyia longipalpis</name>
    <name type="common">Sand fly</name>
    <dbReference type="NCBI Taxonomy" id="7200"/>
    <lineage>
        <taxon>Eukaryota</taxon>
        <taxon>Metazoa</taxon>
        <taxon>Ecdysozoa</taxon>
        <taxon>Arthropoda</taxon>
        <taxon>Hexapoda</taxon>
        <taxon>Insecta</taxon>
        <taxon>Pterygota</taxon>
        <taxon>Neoptera</taxon>
        <taxon>Endopterygota</taxon>
        <taxon>Diptera</taxon>
        <taxon>Nematocera</taxon>
        <taxon>Psychodoidea</taxon>
        <taxon>Psychodidae</taxon>
        <taxon>Lutzomyia</taxon>
        <taxon>Lutzomyia</taxon>
    </lineage>
</organism>
<dbReference type="InterPro" id="IPR050358">
    <property type="entry name" value="RSE1/DDB1/CFT1"/>
</dbReference>
<dbReference type="PANTHER" id="PTHR10644">
    <property type="entry name" value="DNA REPAIR/RNA PROCESSING CPSF FAMILY"/>
    <property type="match status" value="1"/>
</dbReference>
<evidence type="ECO:0000313" key="3">
    <source>
        <dbReference type="EnsemblMetazoa" id="LLOJ006285-PA"/>
    </source>
</evidence>
<dbReference type="Pfam" id="PF03178">
    <property type="entry name" value="CPSF_A"/>
    <property type="match status" value="2"/>
</dbReference>
<dbReference type="EMBL" id="AJWK01020297">
    <property type="status" value="NOT_ANNOTATED_CDS"/>
    <property type="molecule type" value="Genomic_DNA"/>
</dbReference>
<dbReference type="AlphaFoldDB" id="A0A1B0CNG3"/>
<dbReference type="EMBL" id="AJWK01020298">
    <property type="status" value="NOT_ANNOTATED_CDS"/>
    <property type="molecule type" value="Genomic_DNA"/>
</dbReference>
<dbReference type="GO" id="GO:0003676">
    <property type="term" value="F:nucleic acid binding"/>
    <property type="evidence" value="ECO:0007669"/>
    <property type="project" value="InterPro"/>
</dbReference>
<feature type="domain" description="RSE1/DDB1/CPSF1 C-terminal" evidence="1">
    <location>
        <begin position="776"/>
        <end position="937"/>
    </location>
</feature>
<feature type="domain" description="RSE1/DDB1/CPSF1 second beta-propeller" evidence="2">
    <location>
        <begin position="47"/>
        <end position="186"/>
    </location>
</feature>
<dbReference type="Pfam" id="PF23726">
    <property type="entry name" value="Beta-prop_RSE1_2nd"/>
    <property type="match status" value="1"/>
</dbReference>
<dbReference type="VEuPathDB" id="VectorBase:LLONM1_005927"/>
<evidence type="ECO:0000313" key="4">
    <source>
        <dbReference type="Proteomes" id="UP000092461"/>
    </source>
</evidence>
<feature type="domain" description="RSE1/DDB1/CPSF1 C-terminal" evidence="1">
    <location>
        <begin position="260"/>
        <end position="387"/>
    </location>
</feature>
<keyword evidence="4" id="KW-1185">Reference proteome</keyword>
<evidence type="ECO:0000259" key="2">
    <source>
        <dbReference type="Pfam" id="PF23726"/>
    </source>
</evidence>
<accession>A0A1B0CNG3</accession>
<dbReference type="VEuPathDB" id="VectorBase:LLOJ006285"/>
<dbReference type="InterPro" id="IPR004871">
    <property type="entry name" value="RSE1/DDB1/CPSF1_C"/>
</dbReference>
<dbReference type="GO" id="GO:0005634">
    <property type="term" value="C:nucleus"/>
    <property type="evidence" value="ECO:0007669"/>
    <property type="project" value="InterPro"/>
</dbReference>
<reference evidence="3" key="1">
    <citation type="submission" date="2020-05" db="UniProtKB">
        <authorList>
            <consortium name="EnsemblMetazoa"/>
        </authorList>
    </citation>
    <scope>IDENTIFICATION</scope>
    <source>
        <strain evidence="3">Jacobina</strain>
    </source>
</reference>
<name>A0A1B0CNG3_LUTLO</name>
<proteinExistence type="predicted"/>
<dbReference type="InterPro" id="IPR015943">
    <property type="entry name" value="WD40/YVTN_repeat-like_dom_sf"/>
</dbReference>
<evidence type="ECO:0000259" key="1">
    <source>
        <dbReference type="Pfam" id="PF03178"/>
    </source>
</evidence>
<dbReference type="Gene3D" id="2.130.10.10">
    <property type="entry name" value="YVTN repeat-like/Quinoprotein amine dehydrogenase"/>
    <property type="match status" value="3"/>
</dbReference>
<dbReference type="EMBL" id="AJWK01020296">
    <property type="status" value="NOT_ANNOTATED_CDS"/>
    <property type="molecule type" value="Genomic_DNA"/>
</dbReference>
<dbReference type="InterPro" id="IPR058543">
    <property type="entry name" value="Beta-prop_RSE1/DDB1/CPSF1_2nd"/>
</dbReference>
<sequence>MQDAKRTYLISNVANGNKVLTDSMEFVPLFTNPDDAAKSDVIISGPNSPSVAQEILMVGLGCHGNRPLLFIRTEIDAHVYRVFRYPRGHLKIRFRKMLHEMMYQKIVPEGERFVSQLRYFGNIFGYNGVTVCGRNPYFVLLTPKGEFRTHRLYGKGVIKSFAAFNNVNCPNGFLYFDDSSELKIAVFPKYLTYDPDWPVRKIPLRCTPMQICYHTERKIYCLVTNTSEVSQKYFRFNGEDKELTEENKGERFIYPAVDKFTVVLVAPTSWEIVPSAQIDLDEWEHVTAFKNVSLLYEGTRSGLKEYICIGTNYNYSEDITSRGRILIYDIIEVVPEPGKPLTRYRFKEVYTKEQKGPVSAITHVLGFLVTAVGQKIYLWQLKKGVVLTLALREAKGAPRLAVNKNTVSPQPAVTALCAYRDTSGMFTSKFEDFVEKGQGGLPYGGGFGYMKPEPHMKVEDEEDLLYGDAGNSFKVTSMAEMAVGSKATGNEWWRKYMQTSKPTYWLFVARANGNLEIYSMPDLKLTYLISNVANGNKVLTDSMDSPSVAQEILMVGLGCHGNRPLLFIRTEIDVHVYRVFRYPRGHLKIRFRKMLHEMMYQKIVPEGERFVSQLRYFGNIFGYNGVTVCGRNPYFVLLTPKGEFRTHRLYGKGVIKSFAAFNNVNCPNGFLYFDDSSELKIAVFPKYLTYDADWPVRKIPLRCTPMQICYHTERKIYCLVTNTSEVSQKYFRFNGEDKELTEENKGERFIYPAVDKFTVVLVAPTSWEIVPSAQIDLDEWEHEYICIGTNYNYSEDITSRGRILIYDIIEVVPEPGKPLTRYRFKEVYTKEQKGPVSAITHVLGFLVTAVGQKIYLWQLKDGDLVGVAFIDTNIYVHEMVSIKSIILVADVYKSISVLRFQEEYRTLSLVTRDFQAQTVFSAEYVVDNHNLGFLDGDLVGVAFIDTNIYVHEMVSIKSIILVADVYKSISVLRFQEEYRTLSLVTRDFQAQTVFSAEYVVDNHNLGFLVTDGDGNIIIYMYQPESRESFGGQRLLRKADYHLGQRINAMFRIQCNLHDSHREQMGGRAYAGYDQKHITFFGTLDGGLGFCLPLPEKTYRLHRTIKTAKRMQANPARCIVDGDLIWSFINLPMNEKIELSKKIGTRVDEIYSDLAEIHSVTSIF</sequence>
<protein>
    <submittedName>
        <fullName evidence="3">Uncharacterized protein</fullName>
    </submittedName>
</protein>
<dbReference type="EnsemblMetazoa" id="LLOJ006285-RA">
    <property type="protein sequence ID" value="LLOJ006285-PA"/>
    <property type="gene ID" value="LLOJ006285"/>
</dbReference>
<dbReference type="Proteomes" id="UP000092461">
    <property type="component" value="Unassembled WGS sequence"/>
</dbReference>